<evidence type="ECO:0000313" key="2">
    <source>
        <dbReference type="Proteomes" id="UP000558488"/>
    </source>
</evidence>
<dbReference type="AlphaFoldDB" id="A0A7J7U873"/>
<dbReference type="Proteomes" id="UP000558488">
    <property type="component" value="Unassembled WGS sequence"/>
</dbReference>
<sequence>MEVTPSPHLPPPPQPAAPNWLLPASPGLTLSSICVRVCTCTHTHTYLCWTTRCCQDLPAFALLKLLLKGASLTHQLGPSQPQSFLHEASSLSPRQNNLLNPLSLCGPIVLSPLSRQCRLPWSPAICGCVMNGWANSERLQPAPSMSWRPSLLLRPSPAPSLDHSSAPAARALPMQSPSLPFAEIALTTTSLSPQPWCPGS</sequence>
<proteinExistence type="predicted"/>
<accession>A0A7J7U873</accession>
<keyword evidence="2" id="KW-1185">Reference proteome</keyword>
<name>A0A7J7U873_PIPKU</name>
<reference evidence="1 2" key="1">
    <citation type="journal article" date="2020" name="Nature">
        <title>Six reference-quality genomes reveal evolution of bat adaptations.</title>
        <authorList>
            <person name="Jebb D."/>
            <person name="Huang Z."/>
            <person name="Pippel M."/>
            <person name="Hughes G.M."/>
            <person name="Lavrichenko K."/>
            <person name="Devanna P."/>
            <person name="Winkler S."/>
            <person name="Jermiin L.S."/>
            <person name="Skirmuntt E.C."/>
            <person name="Katzourakis A."/>
            <person name="Burkitt-Gray L."/>
            <person name="Ray D.A."/>
            <person name="Sullivan K.A.M."/>
            <person name="Roscito J.G."/>
            <person name="Kirilenko B.M."/>
            <person name="Davalos L.M."/>
            <person name="Corthals A.P."/>
            <person name="Power M.L."/>
            <person name="Jones G."/>
            <person name="Ransome R.D."/>
            <person name="Dechmann D.K.N."/>
            <person name="Locatelli A.G."/>
            <person name="Puechmaille S.J."/>
            <person name="Fedrigo O."/>
            <person name="Jarvis E.D."/>
            <person name="Hiller M."/>
            <person name="Vernes S.C."/>
            <person name="Myers E.W."/>
            <person name="Teeling E.C."/>
        </authorList>
    </citation>
    <scope>NUCLEOTIDE SEQUENCE [LARGE SCALE GENOMIC DNA]</scope>
    <source>
        <strain evidence="1">MPipKuh1</strain>
        <tissue evidence="1">Flight muscle</tissue>
    </source>
</reference>
<comment type="caution">
    <text evidence="1">The sequence shown here is derived from an EMBL/GenBank/DDBJ whole genome shotgun (WGS) entry which is preliminary data.</text>
</comment>
<gene>
    <name evidence="1" type="ORF">mPipKuh1_009173</name>
</gene>
<dbReference type="EMBL" id="JACAGB010000022">
    <property type="protein sequence ID" value="KAF6309061.1"/>
    <property type="molecule type" value="Genomic_DNA"/>
</dbReference>
<organism evidence="1 2">
    <name type="scientific">Pipistrellus kuhlii</name>
    <name type="common">Kuhl's pipistrelle</name>
    <dbReference type="NCBI Taxonomy" id="59472"/>
    <lineage>
        <taxon>Eukaryota</taxon>
        <taxon>Metazoa</taxon>
        <taxon>Chordata</taxon>
        <taxon>Craniata</taxon>
        <taxon>Vertebrata</taxon>
        <taxon>Euteleostomi</taxon>
        <taxon>Mammalia</taxon>
        <taxon>Eutheria</taxon>
        <taxon>Laurasiatheria</taxon>
        <taxon>Chiroptera</taxon>
        <taxon>Yangochiroptera</taxon>
        <taxon>Vespertilionidae</taxon>
        <taxon>Pipistrellus</taxon>
    </lineage>
</organism>
<evidence type="ECO:0000313" key="1">
    <source>
        <dbReference type="EMBL" id="KAF6309061.1"/>
    </source>
</evidence>
<protein>
    <submittedName>
        <fullName evidence="1">Uncharacterized protein</fullName>
    </submittedName>
</protein>